<dbReference type="Proteomes" id="UP000467841">
    <property type="component" value="Unassembled WGS sequence"/>
</dbReference>
<feature type="compositionally biased region" description="Basic and acidic residues" evidence="1">
    <location>
        <begin position="57"/>
        <end position="76"/>
    </location>
</feature>
<organism evidence="3 4">
    <name type="scientific">Microthlaspi erraticum</name>
    <dbReference type="NCBI Taxonomy" id="1685480"/>
    <lineage>
        <taxon>Eukaryota</taxon>
        <taxon>Viridiplantae</taxon>
        <taxon>Streptophyta</taxon>
        <taxon>Embryophyta</taxon>
        <taxon>Tracheophyta</taxon>
        <taxon>Spermatophyta</taxon>
        <taxon>Magnoliopsida</taxon>
        <taxon>eudicotyledons</taxon>
        <taxon>Gunneridae</taxon>
        <taxon>Pentapetalae</taxon>
        <taxon>rosids</taxon>
        <taxon>malvids</taxon>
        <taxon>Brassicales</taxon>
        <taxon>Brassicaceae</taxon>
        <taxon>Coluteocarpeae</taxon>
        <taxon>Microthlaspi</taxon>
    </lineage>
</organism>
<dbReference type="EMBL" id="CACVBM020001884">
    <property type="protein sequence ID" value="CAA7061623.1"/>
    <property type="molecule type" value="Genomic_DNA"/>
</dbReference>
<feature type="compositionally biased region" description="Basic and acidic residues" evidence="1">
    <location>
        <begin position="441"/>
        <end position="472"/>
    </location>
</feature>
<proteinExistence type="predicted"/>
<evidence type="ECO:0000313" key="3">
    <source>
        <dbReference type="EMBL" id="CAA7061623.1"/>
    </source>
</evidence>
<dbReference type="AlphaFoldDB" id="A0A6D2L7C3"/>
<reference evidence="3" key="1">
    <citation type="submission" date="2020-01" db="EMBL/GenBank/DDBJ databases">
        <authorList>
            <person name="Mishra B."/>
        </authorList>
    </citation>
    <scope>NUCLEOTIDE SEQUENCE [LARGE SCALE GENOMIC DNA]</scope>
</reference>
<feature type="compositionally biased region" description="Basic and acidic residues" evidence="1">
    <location>
        <begin position="416"/>
        <end position="428"/>
    </location>
</feature>
<sequence length="590" mass="66894">MANSKENTPTGSPSPSEENLSDKIRLAAKIDFAATISSAKKGREPPPSAPRRSRKSSSSDKPRSSKKSSSSEKILKLMENLVKPLADGFESMRAQQKKTQEQVEALAREDDEDPSSPTDGTTPRPAHFRRLTTKSLNGSPLTRRLRQIELHERVRLKIDSYTGEEDPKKWLTAFNLAMRREKYKSYDEREANYCQVFVEHMAKDALTWFSNLPAESIDNFDDLTNAFLKHYSMHMTRITRNMFTTTQTQGEPLRSFMERFKQAARDTGDMPDSVPLEALRNGLWYDSKFKEDLSLKPPATLEDAFHRSRNYIFLEEDQRFYAEKHGDRRATSTKPREEPMEARRRHDPKRSLLTAFAAADDEFEQEHAAAVSMPQDINSLGDDNDTKAFCKFHGRTGHATENCKHLMSNLMRMYHRGEIPPMDGDRSQGKSFPPKPPKSGQQEKRGRQPRPRKDAEKAEALGKRNRDDHDDLPPPPKRQVSMIMGGFLDNDDSISAIKEYERKADASGLDIPHLDPLVITLQIHDCDVAKVLVDTGSTVNLIFLETLNRMGWRKDLSNLHPVPSPVSPPSMFTAVAQSGSPFMSAEFQSS</sequence>
<evidence type="ECO:0000256" key="1">
    <source>
        <dbReference type="SAM" id="MobiDB-lite"/>
    </source>
</evidence>
<evidence type="ECO:0000259" key="2">
    <source>
        <dbReference type="Pfam" id="PF03732"/>
    </source>
</evidence>
<feature type="region of interest" description="Disordered" evidence="1">
    <location>
        <begin position="1"/>
        <end position="79"/>
    </location>
</feature>
<dbReference type="Pfam" id="PF03732">
    <property type="entry name" value="Retrotrans_gag"/>
    <property type="match status" value="1"/>
</dbReference>
<comment type="caution">
    <text evidence="3">The sequence shown here is derived from an EMBL/GenBank/DDBJ whole genome shotgun (WGS) entry which is preliminary data.</text>
</comment>
<protein>
    <recommendedName>
        <fullName evidence="2">Retrotransposon gag domain-containing protein</fullName>
    </recommendedName>
</protein>
<feature type="domain" description="Retrotransposon gag" evidence="2">
    <location>
        <begin position="196"/>
        <end position="284"/>
    </location>
</feature>
<dbReference type="PANTHER" id="PTHR33223:SF10">
    <property type="entry name" value="AMINOTRANSFERASE-LIKE PLANT MOBILE DOMAIN-CONTAINING PROTEIN"/>
    <property type="match status" value="1"/>
</dbReference>
<dbReference type="OrthoDB" id="1751727at2759"/>
<keyword evidence="4" id="KW-1185">Reference proteome</keyword>
<feature type="compositionally biased region" description="Polar residues" evidence="1">
    <location>
        <begin position="1"/>
        <end position="18"/>
    </location>
</feature>
<gene>
    <name evidence="3" type="ORF">MERR_LOCUS48859</name>
</gene>
<dbReference type="PANTHER" id="PTHR33223">
    <property type="entry name" value="CCHC-TYPE DOMAIN-CONTAINING PROTEIN"/>
    <property type="match status" value="1"/>
</dbReference>
<feature type="region of interest" description="Disordered" evidence="1">
    <location>
        <begin position="416"/>
        <end position="480"/>
    </location>
</feature>
<feature type="compositionally biased region" description="Basic and acidic residues" evidence="1">
    <location>
        <begin position="324"/>
        <end position="344"/>
    </location>
</feature>
<evidence type="ECO:0000313" key="4">
    <source>
        <dbReference type="Proteomes" id="UP000467841"/>
    </source>
</evidence>
<dbReference type="InterPro" id="IPR005162">
    <property type="entry name" value="Retrotrans_gag_dom"/>
</dbReference>
<accession>A0A6D2L7C3</accession>
<name>A0A6D2L7C3_9BRAS</name>
<feature type="region of interest" description="Disordered" evidence="1">
    <location>
        <begin position="324"/>
        <end position="351"/>
    </location>
</feature>
<feature type="region of interest" description="Disordered" evidence="1">
    <location>
        <begin position="92"/>
        <end position="142"/>
    </location>
</feature>